<feature type="transmembrane region" description="Helical" evidence="2">
    <location>
        <begin position="107"/>
        <end position="129"/>
    </location>
</feature>
<feature type="region of interest" description="Disordered" evidence="1">
    <location>
        <begin position="1"/>
        <end position="103"/>
    </location>
</feature>
<feature type="region of interest" description="Disordered" evidence="1">
    <location>
        <begin position="135"/>
        <end position="163"/>
    </location>
</feature>
<keyword evidence="2" id="KW-0812">Transmembrane</keyword>
<sequence length="261" mass="25698">MNQPPYGPPGDQSGGYDPRAWGPPAQPGYGPGPYGPPGQAGPFGPPGPYGPPPGAYGPPGPQGPPPFGQYPYGQQPFGQQPFGQPDAGPPWQSQPGPGGPKRNRGPLVAAAVLMVAVVIAGVVTAVVLLTGGDDSDGSSVAGTSSAGASVAPTTSGSTGASSDDEAEIQVVVAGYAKAVTSGDGASLGPLVCSQDLALMQRSASGGGAGTFTGLPDYQVTDIVVAGDKATAKFGFDTVPVKVDVALLKESGSWKVCPSSVR</sequence>
<organism evidence="3 4">
    <name type="scientific">Williamsia phyllosphaerae</name>
    <dbReference type="NCBI Taxonomy" id="885042"/>
    <lineage>
        <taxon>Bacteria</taxon>
        <taxon>Bacillati</taxon>
        <taxon>Actinomycetota</taxon>
        <taxon>Actinomycetes</taxon>
        <taxon>Mycobacteriales</taxon>
        <taxon>Nocardiaceae</taxon>
        <taxon>Williamsia</taxon>
    </lineage>
</organism>
<keyword evidence="4" id="KW-1185">Reference proteome</keyword>
<keyword evidence="2" id="KW-1133">Transmembrane helix</keyword>
<evidence type="ECO:0000313" key="3">
    <source>
        <dbReference type="EMBL" id="GGF19791.1"/>
    </source>
</evidence>
<protein>
    <recommendedName>
        <fullName evidence="5">DUF4878 domain-containing protein</fullName>
    </recommendedName>
</protein>
<keyword evidence="2" id="KW-0472">Membrane</keyword>
<evidence type="ECO:0000256" key="2">
    <source>
        <dbReference type="SAM" id="Phobius"/>
    </source>
</evidence>
<dbReference type="EMBL" id="BMCS01000001">
    <property type="protein sequence ID" value="GGF19791.1"/>
    <property type="molecule type" value="Genomic_DNA"/>
</dbReference>
<feature type="compositionally biased region" description="Low complexity" evidence="1">
    <location>
        <begin position="69"/>
        <end position="95"/>
    </location>
</feature>
<reference evidence="4" key="1">
    <citation type="journal article" date="2019" name="Int. J. Syst. Evol. Microbiol.">
        <title>The Global Catalogue of Microorganisms (GCM) 10K type strain sequencing project: providing services to taxonomists for standard genome sequencing and annotation.</title>
        <authorList>
            <consortium name="The Broad Institute Genomics Platform"/>
            <consortium name="The Broad Institute Genome Sequencing Center for Infectious Disease"/>
            <person name="Wu L."/>
            <person name="Ma J."/>
        </authorList>
    </citation>
    <scope>NUCLEOTIDE SEQUENCE [LARGE SCALE GENOMIC DNA]</scope>
    <source>
        <strain evidence="4">CCM 7855</strain>
    </source>
</reference>
<accession>A0ABQ1UIK8</accession>
<name>A0ABQ1UIK8_9NOCA</name>
<dbReference type="RefSeq" id="WP_188488309.1">
    <property type="nucleotide sequence ID" value="NZ_BMCS01000001.1"/>
</dbReference>
<evidence type="ECO:0000313" key="4">
    <source>
        <dbReference type="Proteomes" id="UP000632454"/>
    </source>
</evidence>
<feature type="compositionally biased region" description="Pro residues" evidence="1">
    <location>
        <begin position="43"/>
        <end position="68"/>
    </location>
</feature>
<evidence type="ECO:0000256" key="1">
    <source>
        <dbReference type="SAM" id="MobiDB-lite"/>
    </source>
</evidence>
<gene>
    <name evidence="3" type="ORF">GCM10007298_14790</name>
</gene>
<proteinExistence type="predicted"/>
<comment type="caution">
    <text evidence="3">The sequence shown here is derived from an EMBL/GenBank/DDBJ whole genome shotgun (WGS) entry which is preliminary data.</text>
</comment>
<dbReference type="Proteomes" id="UP000632454">
    <property type="component" value="Unassembled WGS sequence"/>
</dbReference>
<feature type="compositionally biased region" description="Low complexity" evidence="1">
    <location>
        <begin position="135"/>
        <end position="161"/>
    </location>
</feature>
<evidence type="ECO:0008006" key="5">
    <source>
        <dbReference type="Google" id="ProtNLM"/>
    </source>
</evidence>